<organism evidence="7">
    <name type="scientific">Timema cristinae</name>
    <name type="common">Walking stick</name>
    <dbReference type="NCBI Taxonomy" id="61476"/>
    <lineage>
        <taxon>Eukaryota</taxon>
        <taxon>Metazoa</taxon>
        <taxon>Ecdysozoa</taxon>
        <taxon>Arthropoda</taxon>
        <taxon>Hexapoda</taxon>
        <taxon>Insecta</taxon>
        <taxon>Pterygota</taxon>
        <taxon>Neoptera</taxon>
        <taxon>Polyneoptera</taxon>
        <taxon>Phasmatodea</taxon>
        <taxon>Timematodea</taxon>
        <taxon>Timematoidea</taxon>
        <taxon>Timematidae</taxon>
        <taxon>Timema</taxon>
    </lineage>
</organism>
<dbReference type="AlphaFoldDB" id="A0A7R9DBM9"/>
<dbReference type="PROSITE" id="PS50268">
    <property type="entry name" value="CADHERIN_2"/>
    <property type="match status" value="1"/>
</dbReference>
<sequence>MFPSFVGRSLLTNNPAFDADVSDQLRYRVLSGNNANLIHLNESSGEITLSPQLNTNVPKVATMEVSVTDGVNEVKAVMQLTVRLVTEEMLFNSITVRLNDMTEEAFLSPLLTFFIDGLAAIIPCPKENIFVFSVQPFQPPPLSSFLMSDFVISLAFMSWVQIPCS</sequence>
<keyword evidence="3" id="KW-1133">Transmembrane helix</keyword>
<keyword evidence="3" id="KW-0472">Membrane</keyword>
<dbReference type="GO" id="GO:0007156">
    <property type="term" value="P:homophilic cell adhesion via plasma membrane adhesion molecules"/>
    <property type="evidence" value="ECO:0007669"/>
    <property type="project" value="InterPro"/>
</dbReference>
<proteinExistence type="predicted"/>
<evidence type="ECO:0000256" key="2">
    <source>
        <dbReference type="ARBA" id="ARBA00022692"/>
    </source>
</evidence>
<dbReference type="InterPro" id="IPR002126">
    <property type="entry name" value="Cadherin-like_dom"/>
</dbReference>
<keyword evidence="5" id="KW-0106">Calcium</keyword>
<reference evidence="7" key="1">
    <citation type="submission" date="2020-11" db="EMBL/GenBank/DDBJ databases">
        <authorList>
            <person name="Tran Van P."/>
        </authorList>
    </citation>
    <scope>NUCLEOTIDE SEQUENCE</scope>
</reference>
<evidence type="ECO:0000313" key="7">
    <source>
        <dbReference type="EMBL" id="CAD7410752.1"/>
    </source>
</evidence>
<keyword evidence="4" id="KW-0325">Glycoprotein</keyword>
<keyword evidence="1" id="KW-0245">EGF-like domain</keyword>
<accession>A0A7R9DBM9</accession>
<dbReference type="InterPro" id="IPR056286">
    <property type="entry name" value="Cadherin_CELSR1-3_9th"/>
</dbReference>
<dbReference type="GO" id="GO:0005509">
    <property type="term" value="F:calcium ion binding"/>
    <property type="evidence" value="ECO:0007669"/>
    <property type="project" value="UniProtKB-UniRule"/>
</dbReference>
<gene>
    <name evidence="7" type="ORF">TCEB3V08_LOCUS10626</name>
</gene>
<keyword evidence="2" id="KW-0812">Transmembrane</keyword>
<dbReference type="GO" id="GO:0016020">
    <property type="term" value="C:membrane"/>
    <property type="evidence" value="ECO:0007669"/>
    <property type="project" value="InterPro"/>
</dbReference>
<evidence type="ECO:0000256" key="5">
    <source>
        <dbReference type="PROSITE-ProRule" id="PRU00043"/>
    </source>
</evidence>
<dbReference type="SUPFAM" id="SSF49313">
    <property type="entry name" value="Cadherin-like"/>
    <property type="match status" value="1"/>
</dbReference>
<dbReference type="Gene3D" id="2.60.40.60">
    <property type="entry name" value="Cadherins"/>
    <property type="match status" value="1"/>
</dbReference>
<dbReference type="CDD" id="cd11304">
    <property type="entry name" value="Cadherin_repeat"/>
    <property type="match status" value="1"/>
</dbReference>
<dbReference type="PANTHER" id="PTHR24026">
    <property type="entry name" value="FAT ATYPICAL CADHERIN-RELATED"/>
    <property type="match status" value="1"/>
</dbReference>
<dbReference type="PANTHER" id="PTHR24026:SF51">
    <property type="entry name" value="PROTOCADHERIN-LIKE WING POLARITY PROTEIN STAN"/>
    <property type="match status" value="1"/>
</dbReference>
<evidence type="ECO:0000256" key="1">
    <source>
        <dbReference type="ARBA" id="ARBA00022536"/>
    </source>
</evidence>
<evidence type="ECO:0000256" key="4">
    <source>
        <dbReference type="ARBA" id="ARBA00023180"/>
    </source>
</evidence>
<dbReference type="InterPro" id="IPR015919">
    <property type="entry name" value="Cadherin-like_sf"/>
</dbReference>
<feature type="domain" description="Cadherin" evidence="6">
    <location>
        <begin position="16"/>
        <end position="111"/>
    </location>
</feature>
<name>A0A7R9DBM9_TIMCR</name>
<evidence type="ECO:0000256" key="3">
    <source>
        <dbReference type="ARBA" id="ARBA00022989"/>
    </source>
</evidence>
<evidence type="ECO:0000259" key="6">
    <source>
        <dbReference type="PROSITE" id="PS50268"/>
    </source>
</evidence>
<dbReference type="EMBL" id="OC321830">
    <property type="protein sequence ID" value="CAD7410752.1"/>
    <property type="molecule type" value="Genomic_DNA"/>
</dbReference>
<dbReference type="Pfam" id="PF23592">
    <property type="entry name" value="Cadherin_CELSR2_9th"/>
    <property type="match status" value="1"/>
</dbReference>
<protein>
    <recommendedName>
        <fullName evidence="6">Cadherin domain-containing protein</fullName>
    </recommendedName>
</protein>